<dbReference type="InterPro" id="IPR000237">
    <property type="entry name" value="GRIP_dom"/>
</dbReference>
<gene>
    <name evidence="8" type="primary">LOC117575033</name>
</gene>
<dbReference type="PANTHER" id="PTHR18902">
    <property type="entry name" value="NUCLEAR MITOTIC APPARATUS PROTEIN 1-RELATED"/>
    <property type="match status" value="1"/>
</dbReference>
<evidence type="ECO:0000313" key="8">
    <source>
        <dbReference type="RefSeq" id="XP_034115003.1"/>
    </source>
</evidence>
<feature type="coiled-coil region" evidence="5">
    <location>
        <begin position="1019"/>
        <end position="1060"/>
    </location>
</feature>
<dbReference type="PROSITE" id="PS50913">
    <property type="entry name" value="GRIP"/>
    <property type="match status" value="1"/>
</dbReference>
<keyword evidence="7" id="KW-1185">Reference proteome</keyword>
<accession>A0A6P8XPF5</accession>
<dbReference type="InterPro" id="IPR051841">
    <property type="entry name" value="MT-Golgi_org_protein"/>
</dbReference>
<dbReference type="AlphaFoldDB" id="A0A6P8XPF5"/>
<feature type="coiled-coil region" evidence="5">
    <location>
        <begin position="624"/>
        <end position="651"/>
    </location>
</feature>
<dbReference type="Pfam" id="PF01465">
    <property type="entry name" value="GRIP"/>
    <property type="match status" value="1"/>
</dbReference>
<name>A0A6P8XPF5_DROAB</name>
<evidence type="ECO:0000256" key="4">
    <source>
        <dbReference type="ARBA" id="ARBA00023054"/>
    </source>
</evidence>
<dbReference type="OrthoDB" id="1926336at2759"/>
<feature type="coiled-coil region" evidence="5">
    <location>
        <begin position="740"/>
        <end position="877"/>
    </location>
</feature>
<feature type="coiled-coil region" evidence="5">
    <location>
        <begin position="33"/>
        <end position="206"/>
    </location>
</feature>
<protein>
    <submittedName>
        <fullName evidence="8">GRIP and coiled-coil domain-containing protein 2 isoform X1</fullName>
    </submittedName>
</protein>
<evidence type="ECO:0000259" key="6">
    <source>
        <dbReference type="PROSITE" id="PS50913"/>
    </source>
</evidence>
<feature type="coiled-coil region" evidence="5">
    <location>
        <begin position="680"/>
        <end position="714"/>
    </location>
</feature>
<evidence type="ECO:0000256" key="3">
    <source>
        <dbReference type="ARBA" id="ARBA00022553"/>
    </source>
</evidence>
<dbReference type="GeneID" id="117575033"/>
<dbReference type="GO" id="GO:0005794">
    <property type="term" value="C:Golgi apparatus"/>
    <property type="evidence" value="ECO:0007669"/>
    <property type="project" value="TreeGrafter"/>
</dbReference>
<feature type="coiled-coil region" evidence="5">
    <location>
        <begin position="534"/>
        <end position="590"/>
    </location>
</feature>
<keyword evidence="4 5" id="KW-0175">Coiled coil</keyword>
<evidence type="ECO:0000256" key="5">
    <source>
        <dbReference type="SAM" id="Coils"/>
    </source>
</evidence>
<dbReference type="CTD" id="41459"/>
<reference evidence="8" key="1">
    <citation type="submission" date="2025-08" db="UniProtKB">
        <authorList>
            <consortium name="RefSeq"/>
        </authorList>
    </citation>
    <scope>IDENTIFICATION</scope>
    <source>
        <strain evidence="8">15112-1751.03</strain>
        <tissue evidence="8">Whole Adult</tissue>
    </source>
</reference>
<keyword evidence="3" id="KW-0597">Phosphoprotein</keyword>
<keyword evidence="2" id="KW-0963">Cytoplasm</keyword>
<comment type="subcellular location">
    <subcellularLocation>
        <location evidence="1">Cytoplasm</location>
    </subcellularLocation>
</comment>
<dbReference type="RefSeq" id="XP_034115003.1">
    <property type="nucleotide sequence ID" value="XM_034259112.2"/>
</dbReference>
<feature type="domain" description="GRIP" evidence="6">
    <location>
        <begin position="1056"/>
        <end position="1106"/>
    </location>
</feature>
<evidence type="ECO:0000256" key="1">
    <source>
        <dbReference type="ARBA" id="ARBA00004496"/>
    </source>
</evidence>
<evidence type="ECO:0000313" key="7">
    <source>
        <dbReference type="Proteomes" id="UP000515160"/>
    </source>
</evidence>
<sequence>MDTSHSRDTQKNPIEALSKDELISKYKGLLGIAKKAKLAKDELTEENRQLKEALAKLATKQSSLPAMQEMLQDFTDKNLVLMEQLNSLQRRTKEDAERLEMFQIENESLKRQLGRLSDENDDLLADVERMEQAMHQVNSLSNEQRKNLEFLEEDIVKIKEAESENGILKQQVENAAEESRLRVKELNELQEKYESVKQLNSEQRKKFNTLKDRFIDVHRKLKNLKECKCVLLETQHEYAASVSKWQQEIIKASQLLCGKMTTLQEENLLLKHQLNAANATPNQVSLNSQKILQKVYEMERLATLAKQQQAHKQQAQPSKIPLDIDSLLNKLNNVERLTNIIREQQITAKTPTMKPENSSINVSHISEKINQVQRLVHVIQKERSDQLSTQTLMQQKYERENVQLETSCVELRQHNDDLQSRYQLKEHEHAELLAEMRELNEALKARGDVISRMQEQHDKGHKELQILTETLTEKSQQLQQAQNRIDELEQHEQNADAQSDVLSTSTISRAEELSRLRELDDGYEEKYNKLRTLTVKLKKKLQEQMQQIKDMEQAGSAKLETELEAIKVARTQLQQDLNMARAENQKLKSKDKAKSSNVLNLEIEAAEKSLAEVSSKLLAKTSQLDALTETLVSKENTITQMRQEISIMEEAQRGEAAHSKQLKQQIDLMQAQIKDAVHGKQQTLSDNKELEQNVEQQKQQVEQMRLQLADNTKQYESKLKHSQDMLLNCTQQLEMRMNALAELETSLRNTNRSNEQLQAEYSEYKIKAQSVLRKQQNRDTAKEQDLETELAAMRTMEQQLRNSNEASTKRITQLETQLDDIQRDNSQLQQRRQELVTVSDDLREQIDTLTQDNQRHLQQQQQQLQQHRQQIEQMDDVHQLQVSKLQHQIEQLEKTSSTSIQTVAPIAAPISKASDDPPSTEQSKIDYLLDHDGSGETLAQLAAQRKISTASRRSHDFIPLDELLNTSIHSIHSDKVTTFSNFGRSVSMQDDESELDVSGEAQAALLATKERLSIQESRVRHLTALLAENEQDLAKLTQMNDMLKEELRRQERSEEREQHMHNSEYLKNVFLKFITLSNTDERQRLVPVLNTILRLSRNEMEMLNAVAKGQKVSNDSSNRSWSGFLSAWSGSGSNTSGNNN</sequence>
<feature type="coiled-coil region" evidence="5">
    <location>
        <begin position="394"/>
        <end position="498"/>
    </location>
</feature>
<dbReference type="PANTHER" id="PTHR18902:SF25">
    <property type="entry name" value="GRIP AND COILED-COIL DOMAIN-CONTAINING PROTEIN 2"/>
    <property type="match status" value="1"/>
</dbReference>
<organism evidence="7 8">
    <name type="scientific">Drosophila albomicans</name>
    <name type="common">Fruit fly</name>
    <dbReference type="NCBI Taxonomy" id="7291"/>
    <lineage>
        <taxon>Eukaryota</taxon>
        <taxon>Metazoa</taxon>
        <taxon>Ecdysozoa</taxon>
        <taxon>Arthropoda</taxon>
        <taxon>Hexapoda</taxon>
        <taxon>Insecta</taxon>
        <taxon>Pterygota</taxon>
        <taxon>Neoptera</taxon>
        <taxon>Endopterygota</taxon>
        <taxon>Diptera</taxon>
        <taxon>Brachycera</taxon>
        <taxon>Muscomorpha</taxon>
        <taxon>Ephydroidea</taxon>
        <taxon>Drosophilidae</taxon>
        <taxon>Drosophila</taxon>
    </lineage>
</organism>
<proteinExistence type="predicted"/>
<dbReference type="SMART" id="SM00755">
    <property type="entry name" value="Grip"/>
    <property type="match status" value="1"/>
</dbReference>
<evidence type="ECO:0000256" key="2">
    <source>
        <dbReference type="ARBA" id="ARBA00022490"/>
    </source>
</evidence>
<dbReference type="Proteomes" id="UP000515160">
    <property type="component" value="Chromosome 2R"/>
</dbReference>